<dbReference type="Pfam" id="PF00503">
    <property type="entry name" value="G-alpha"/>
    <property type="match status" value="1"/>
</dbReference>
<evidence type="ECO:0000313" key="10">
    <source>
        <dbReference type="Proteomes" id="UP000774326"/>
    </source>
</evidence>
<evidence type="ECO:0000256" key="1">
    <source>
        <dbReference type="ARBA" id="ARBA00022723"/>
    </source>
</evidence>
<feature type="binding site" evidence="6">
    <location>
        <begin position="55"/>
        <end position="60"/>
    </location>
    <ligand>
        <name>GTP</name>
        <dbReference type="ChEBI" id="CHEBI:37565"/>
    </ligand>
</feature>
<dbReference type="SMART" id="SM00275">
    <property type="entry name" value="G_alpha"/>
    <property type="match status" value="1"/>
</dbReference>
<evidence type="ECO:0000256" key="6">
    <source>
        <dbReference type="PIRSR" id="PIRSR601019-1"/>
    </source>
</evidence>
<dbReference type="FunFam" id="3.40.50.300:FF:000692">
    <property type="entry name" value="Guanine nucleotide-binding protein subunit alpha"/>
    <property type="match status" value="1"/>
</dbReference>
<dbReference type="InterPro" id="IPR002975">
    <property type="entry name" value="Fungi_Gprotein_alpha"/>
</dbReference>
<feature type="compositionally biased region" description="Polar residues" evidence="8">
    <location>
        <begin position="1"/>
        <end position="13"/>
    </location>
</feature>
<dbReference type="SUPFAM" id="SSF52540">
    <property type="entry name" value="P-loop containing nucleoside triphosphate hydrolases"/>
    <property type="match status" value="1"/>
</dbReference>
<dbReference type="GO" id="GO:0005834">
    <property type="term" value="C:heterotrimeric G-protein complex"/>
    <property type="evidence" value="ECO:0007669"/>
    <property type="project" value="InterPro"/>
</dbReference>
<dbReference type="PROSITE" id="PS51882">
    <property type="entry name" value="G_ALPHA"/>
    <property type="match status" value="1"/>
</dbReference>
<feature type="binding site" evidence="6">
    <location>
        <position position="437"/>
    </location>
    <ligand>
        <name>GTP</name>
        <dbReference type="ChEBI" id="CHEBI:37565"/>
    </ligand>
</feature>
<feature type="region of interest" description="Disordered" evidence="8">
    <location>
        <begin position="1"/>
        <end position="21"/>
    </location>
</feature>
<accession>A0A9P8QHW4</accession>
<evidence type="ECO:0000256" key="2">
    <source>
        <dbReference type="ARBA" id="ARBA00022741"/>
    </source>
</evidence>
<feature type="binding site" evidence="6">
    <location>
        <begin position="287"/>
        <end position="293"/>
    </location>
    <ligand>
        <name>GTP</name>
        <dbReference type="ChEBI" id="CHEBI:37565"/>
    </ligand>
</feature>
<keyword evidence="2 6" id="KW-0547">Nucleotide-binding</keyword>
<reference evidence="9" key="1">
    <citation type="journal article" date="2021" name="Open Biol.">
        <title>Shared evolutionary footprints suggest mitochondrial oxidative damage underlies multiple complex I losses in fungi.</title>
        <authorList>
            <person name="Schikora-Tamarit M.A."/>
            <person name="Marcet-Houben M."/>
            <person name="Nosek J."/>
            <person name="Gabaldon T."/>
        </authorList>
    </citation>
    <scope>NUCLEOTIDE SEQUENCE</scope>
    <source>
        <strain evidence="9">CBS2887</strain>
    </source>
</reference>
<name>A0A9P8QHW4_WICPI</name>
<evidence type="ECO:0000313" key="9">
    <source>
        <dbReference type="EMBL" id="KAH3688949.1"/>
    </source>
</evidence>
<evidence type="ECO:0000256" key="7">
    <source>
        <dbReference type="PIRSR" id="PIRSR601019-2"/>
    </source>
</evidence>
<keyword evidence="10" id="KW-1185">Reference proteome</keyword>
<evidence type="ECO:0000256" key="3">
    <source>
        <dbReference type="ARBA" id="ARBA00022842"/>
    </source>
</evidence>
<dbReference type="SUPFAM" id="SSF47895">
    <property type="entry name" value="Transducin (alpha subunit), insertion domain"/>
    <property type="match status" value="1"/>
</dbReference>
<feature type="binding site" evidence="6">
    <location>
        <begin position="381"/>
        <end position="384"/>
    </location>
    <ligand>
        <name>GTP</name>
        <dbReference type="ChEBI" id="CHEBI:37565"/>
    </ligand>
</feature>
<dbReference type="InterPro" id="IPR027417">
    <property type="entry name" value="P-loop_NTPase"/>
</dbReference>
<dbReference type="GO" id="GO:0005737">
    <property type="term" value="C:cytoplasm"/>
    <property type="evidence" value="ECO:0007669"/>
    <property type="project" value="TreeGrafter"/>
</dbReference>
<dbReference type="Proteomes" id="UP000774326">
    <property type="component" value="Unassembled WGS sequence"/>
</dbReference>
<feature type="binding site" evidence="7">
    <location>
        <position position="59"/>
    </location>
    <ligand>
        <name>Mg(2+)</name>
        <dbReference type="ChEBI" id="CHEBI:18420"/>
    </ligand>
</feature>
<dbReference type="PRINTS" id="PR01241">
    <property type="entry name" value="GPROTEINAFNG"/>
</dbReference>
<proteinExistence type="predicted"/>
<evidence type="ECO:0008006" key="11">
    <source>
        <dbReference type="Google" id="ProtNLM"/>
    </source>
</evidence>
<dbReference type="GO" id="GO:0005525">
    <property type="term" value="F:GTP binding"/>
    <property type="evidence" value="ECO:0007669"/>
    <property type="project" value="UniProtKB-KW"/>
</dbReference>
<dbReference type="PANTHER" id="PTHR10218">
    <property type="entry name" value="GTP-BINDING PROTEIN ALPHA SUBUNIT"/>
    <property type="match status" value="1"/>
</dbReference>
<keyword evidence="3 7" id="KW-0460">Magnesium</keyword>
<keyword evidence="5" id="KW-0807">Transducer</keyword>
<dbReference type="InterPro" id="IPR011025">
    <property type="entry name" value="GproteinA_insert"/>
</dbReference>
<dbReference type="FunFam" id="3.40.50.300:FF:000563">
    <property type="entry name" value="Guanine nucleotide-binding protein alpha subunit"/>
    <property type="match status" value="1"/>
</dbReference>
<dbReference type="GO" id="GO:0000750">
    <property type="term" value="P:pheromone-dependent signal transduction involved in conjugation with cellular fusion"/>
    <property type="evidence" value="ECO:0007669"/>
    <property type="project" value="TreeGrafter"/>
</dbReference>
<dbReference type="EMBL" id="JAEUBG010000044">
    <property type="protein sequence ID" value="KAH3688949.1"/>
    <property type="molecule type" value="Genomic_DNA"/>
</dbReference>
<feature type="binding site" evidence="6">
    <location>
        <begin position="312"/>
        <end position="316"/>
    </location>
    <ligand>
        <name>GTP</name>
        <dbReference type="ChEBI" id="CHEBI:37565"/>
    </ligand>
</feature>
<reference evidence="9" key="2">
    <citation type="submission" date="2021-01" db="EMBL/GenBank/DDBJ databases">
        <authorList>
            <person name="Schikora-Tamarit M.A."/>
        </authorList>
    </citation>
    <scope>NUCLEOTIDE SEQUENCE</scope>
    <source>
        <strain evidence="9">CBS2887</strain>
    </source>
</reference>
<evidence type="ECO:0000256" key="8">
    <source>
        <dbReference type="SAM" id="MobiDB-lite"/>
    </source>
</evidence>
<dbReference type="AlphaFoldDB" id="A0A9P8QHW4"/>
<comment type="caution">
    <text evidence="9">The sequence shown here is derived from an EMBL/GenBank/DDBJ whole genome shotgun (WGS) entry which is preliminary data.</text>
</comment>
<dbReference type="GO" id="GO:0031683">
    <property type="term" value="F:G-protein beta/gamma-subunit complex binding"/>
    <property type="evidence" value="ECO:0007669"/>
    <property type="project" value="InterPro"/>
</dbReference>
<dbReference type="GO" id="GO:0003924">
    <property type="term" value="F:GTPase activity"/>
    <property type="evidence" value="ECO:0007669"/>
    <property type="project" value="InterPro"/>
</dbReference>
<dbReference type="GO" id="GO:0046872">
    <property type="term" value="F:metal ion binding"/>
    <property type="evidence" value="ECO:0007669"/>
    <property type="project" value="UniProtKB-KW"/>
</dbReference>
<keyword evidence="1 7" id="KW-0479">Metal-binding</keyword>
<dbReference type="CDD" id="cd00066">
    <property type="entry name" value="G-alpha"/>
    <property type="match status" value="1"/>
</dbReference>
<evidence type="ECO:0000256" key="4">
    <source>
        <dbReference type="ARBA" id="ARBA00023134"/>
    </source>
</evidence>
<feature type="binding site" evidence="7">
    <location>
        <position position="293"/>
    </location>
    <ligand>
        <name>Mg(2+)</name>
        <dbReference type="ChEBI" id="CHEBI:18420"/>
    </ligand>
</feature>
<sequence>MGCVASSESSTNYEAEEQDPFLQSKKANAAIEKRLQLERQREKNEVKLLLLGAGESGKSTVLKQMKLLHHNGFTHQERQQYSQVIWADAIQSMRILIMQARKLGIQLDCDKPNSPLAPYKNAVLRAKVLDHVNTDVAGGSTFLNDYVLKYSERSEAKRRVLSTGSTGAVWDSAEADGSSNGKRREADIAEEEEEEKAANLQDLRGGSTTIRAGVSAINSSVLNSGSEKITREDVGEAIKQLWSNDLGIKQCFTRSNEFQLEGSASYYFEHIENFCNPNYICTNDDILKGRIKTTGITETNFNIGPSKFKVLDAGGQRSERRKWIHCFQDITTVLFVLAVSEYDQMLFEDERVNRMHEAIMLFDSLCNSKWFQNVPFILFLNKVDLFEQKIRLSPIKKYFPEYQGRSDDVNQGLKYFEDIFLNLNRSNKPIYVHRTCATDTQSMKFVLTATTDMIIQQNLKKSGLL</sequence>
<dbReference type="PRINTS" id="PR00318">
    <property type="entry name" value="GPROTEINA"/>
</dbReference>
<dbReference type="GO" id="GO:0001664">
    <property type="term" value="F:G protein-coupled receptor binding"/>
    <property type="evidence" value="ECO:0007669"/>
    <property type="project" value="InterPro"/>
</dbReference>
<dbReference type="OrthoDB" id="5817230at2759"/>
<dbReference type="Gene3D" id="3.40.50.300">
    <property type="entry name" value="P-loop containing nucleotide triphosphate hydrolases"/>
    <property type="match status" value="2"/>
</dbReference>
<protein>
    <recommendedName>
        <fullName evidence="11">Guanine nucleotide-binding protein alpha-1 subunit</fullName>
    </recommendedName>
</protein>
<keyword evidence="4 6" id="KW-0342">GTP-binding</keyword>
<feature type="region of interest" description="Disordered" evidence="8">
    <location>
        <begin position="171"/>
        <end position="199"/>
    </location>
</feature>
<organism evidence="9 10">
    <name type="scientific">Wickerhamomyces pijperi</name>
    <name type="common">Yeast</name>
    <name type="synonym">Pichia pijperi</name>
    <dbReference type="NCBI Taxonomy" id="599730"/>
    <lineage>
        <taxon>Eukaryota</taxon>
        <taxon>Fungi</taxon>
        <taxon>Dikarya</taxon>
        <taxon>Ascomycota</taxon>
        <taxon>Saccharomycotina</taxon>
        <taxon>Saccharomycetes</taxon>
        <taxon>Phaffomycetales</taxon>
        <taxon>Wickerhamomycetaceae</taxon>
        <taxon>Wickerhamomyces</taxon>
    </lineage>
</organism>
<gene>
    <name evidence="9" type="ORF">WICPIJ_000063</name>
</gene>
<dbReference type="GO" id="GO:0007186">
    <property type="term" value="P:G protein-coupled receptor signaling pathway"/>
    <property type="evidence" value="ECO:0007669"/>
    <property type="project" value="InterPro"/>
</dbReference>
<dbReference type="PANTHER" id="PTHR10218:SF302">
    <property type="entry name" value="GUANINE NUCLEOTIDE-BINDING PROTEIN ALPHA-5 SUBUNIT"/>
    <property type="match status" value="1"/>
</dbReference>
<evidence type="ECO:0000256" key="5">
    <source>
        <dbReference type="ARBA" id="ARBA00023224"/>
    </source>
</evidence>
<dbReference type="InterPro" id="IPR001019">
    <property type="entry name" value="Gprotein_alpha_su"/>
</dbReference>